<dbReference type="EMBL" id="SGWW01000001">
    <property type="protein sequence ID" value="RZS58829.1"/>
    <property type="molecule type" value="Genomic_DNA"/>
</dbReference>
<name>A0A4Q7LXR2_9MICO</name>
<dbReference type="SUPFAM" id="SSF52935">
    <property type="entry name" value="PK C-terminal domain-like"/>
    <property type="match status" value="1"/>
</dbReference>
<gene>
    <name evidence="1" type="ORF">EV141_0036</name>
</gene>
<accession>A0A4Q7LXR2</accession>
<organism evidence="1 2">
    <name type="scientific">Microcella putealis</name>
    <dbReference type="NCBI Taxonomy" id="337005"/>
    <lineage>
        <taxon>Bacteria</taxon>
        <taxon>Bacillati</taxon>
        <taxon>Actinomycetota</taxon>
        <taxon>Actinomycetes</taxon>
        <taxon>Micrococcales</taxon>
        <taxon>Microbacteriaceae</taxon>
        <taxon>Microcella</taxon>
    </lineage>
</organism>
<evidence type="ECO:0000313" key="1">
    <source>
        <dbReference type="EMBL" id="RZS58829.1"/>
    </source>
</evidence>
<dbReference type="InterPro" id="IPR036918">
    <property type="entry name" value="Pyrv_Knase_C_sf"/>
</dbReference>
<sequence>MPMAVAAERSSLARLRWKRHSDGDKVVVISGSPPGIPGGTNDIRVHTVGYTIGTELPAWLAGASVE</sequence>
<keyword evidence="2" id="KW-1185">Reference proteome</keyword>
<evidence type="ECO:0000313" key="2">
    <source>
        <dbReference type="Proteomes" id="UP000293519"/>
    </source>
</evidence>
<proteinExistence type="predicted"/>
<dbReference type="Proteomes" id="UP000293519">
    <property type="component" value="Unassembled WGS sequence"/>
</dbReference>
<dbReference type="Gene3D" id="3.40.1380.20">
    <property type="entry name" value="Pyruvate kinase, C-terminal domain"/>
    <property type="match status" value="1"/>
</dbReference>
<comment type="caution">
    <text evidence="1">The sequence shown here is derived from an EMBL/GenBank/DDBJ whole genome shotgun (WGS) entry which is preliminary data.</text>
</comment>
<reference evidence="1 2" key="1">
    <citation type="journal article" date="2015" name="Stand. Genomic Sci.">
        <title>Genomic Encyclopedia of Bacterial and Archaeal Type Strains, Phase III: the genomes of soil and plant-associated and newly described type strains.</title>
        <authorList>
            <person name="Whitman W.B."/>
            <person name="Woyke T."/>
            <person name="Klenk H.P."/>
            <person name="Zhou Y."/>
            <person name="Lilburn T.G."/>
            <person name="Beck B.J."/>
            <person name="De Vos P."/>
            <person name="Vandamme P."/>
            <person name="Eisen J.A."/>
            <person name="Garrity G."/>
            <person name="Hugenholtz P."/>
            <person name="Kyrpides N.C."/>
        </authorList>
    </citation>
    <scope>NUCLEOTIDE SEQUENCE [LARGE SCALE GENOMIC DNA]</scope>
    <source>
        <strain evidence="1 2">CV2</strain>
    </source>
</reference>
<dbReference type="AlphaFoldDB" id="A0A4Q7LXR2"/>
<dbReference type="RefSeq" id="WP_130483974.1">
    <property type="nucleotide sequence ID" value="NZ_SGWW01000001.1"/>
</dbReference>
<protein>
    <submittedName>
        <fullName evidence="1">Uncharacterized protein</fullName>
    </submittedName>
</protein>